<dbReference type="CTD" id="20329193"/>
<evidence type="ECO:0000313" key="1">
    <source>
        <dbReference type="EMBL" id="KER21704.1"/>
    </source>
</evidence>
<protein>
    <submittedName>
        <fullName evidence="1">Uncharacterized protein</fullName>
    </submittedName>
</protein>
<name>A0A075A2V7_OPIVI</name>
<dbReference type="PANTHER" id="PTHR33053">
    <property type="entry name" value="PROTEIN, PUTATIVE-RELATED"/>
    <property type="match status" value="1"/>
</dbReference>
<dbReference type="STRING" id="6198.A0A075A2V7"/>
<dbReference type="GeneID" id="20329193"/>
<dbReference type="KEGG" id="ovi:T265_15027"/>
<dbReference type="Proteomes" id="UP000054324">
    <property type="component" value="Unassembled WGS sequence"/>
</dbReference>
<proteinExistence type="predicted"/>
<feature type="non-terminal residue" evidence="1">
    <location>
        <position position="318"/>
    </location>
</feature>
<dbReference type="OrthoDB" id="10036512at2759"/>
<organism evidence="1 2">
    <name type="scientific">Opisthorchis viverrini</name>
    <name type="common">Southeast Asian liver fluke</name>
    <dbReference type="NCBI Taxonomy" id="6198"/>
    <lineage>
        <taxon>Eukaryota</taxon>
        <taxon>Metazoa</taxon>
        <taxon>Spiralia</taxon>
        <taxon>Lophotrochozoa</taxon>
        <taxon>Platyhelminthes</taxon>
        <taxon>Trematoda</taxon>
        <taxon>Digenea</taxon>
        <taxon>Opisthorchiida</taxon>
        <taxon>Opisthorchiata</taxon>
        <taxon>Opisthorchiidae</taxon>
        <taxon>Opisthorchis</taxon>
    </lineage>
</organism>
<dbReference type="AlphaFoldDB" id="A0A075A2V7"/>
<dbReference type="RefSeq" id="XP_009174544.1">
    <property type="nucleotide sequence ID" value="XM_009176280.1"/>
</dbReference>
<gene>
    <name evidence="1" type="ORF">T265_15027</name>
</gene>
<accession>A0A075A2V7</accession>
<keyword evidence="2" id="KW-1185">Reference proteome</keyword>
<sequence length="318" mass="35699">VLANGVSGVCNTHTVRLQCIICDSPARAFLKQVKGDTGYYGCDYCTQKGVHIGTRITFPSLTAPLRRDYDFRTRMQEKHHIGPSPMEELNFPMIDGFPPDYMHSVCLGLVRVFLILLRAMPIGHKARLSLESWNLLNANIEQQSLALSIDFPRKCRGVVDLDRWKASELRQFLLYIGPVVLRDILHPDVYECFMLFTFFSQHYANFLIDVSKVAVSKFAAIFGPSHLCGLGAEISVLGTDFPHPGAEVCGYCEEISAPGCRSVRKFPHPGADIVRKLVSFPHWFRTRVQKSAEISAPVPTGHKLHPNVSLLLRYILSN</sequence>
<dbReference type="EMBL" id="KL596946">
    <property type="protein sequence ID" value="KER21704.1"/>
    <property type="molecule type" value="Genomic_DNA"/>
</dbReference>
<feature type="non-terminal residue" evidence="1">
    <location>
        <position position="1"/>
    </location>
</feature>
<reference evidence="1 2" key="1">
    <citation type="submission" date="2013-11" db="EMBL/GenBank/DDBJ databases">
        <title>Opisthorchis viverrini - life in the bile duct.</title>
        <authorList>
            <person name="Young N.D."/>
            <person name="Nagarajan N."/>
            <person name="Lin S.J."/>
            <person name="Korhonen P.K."/>
            <person name="Jex A.R."/>
            <person name="Hall R.S."/>
            <person name="Safavi-Hemami H."/>
            <person name="Kaewkong W."/>
            <person name="Bertrand D."/>
            <person name="Gao S."/>
            <person name="Seet Q."/>
            <person name="Wongkham S."/>
            <person name="Teh B.T."/>
            <person name="Wongkham C."/>
            <person name="Intapan P.M."/>
            <person name="Maleewong W."/>
            <person name="Yang X."/>
            <person name="Hu M."/>
            <person name="Wang Z."/>
            <person name="Hofmann A."/>
            <person name="Sternberg P.W."/>
            <person name="Tan P."/>
            <person name="Wang J."/>
            <person name="Gasser R.B."/>
        </authorList>
    </citation>
    <scope>NUCLEOTIDE SEQUENCE [LARGE SCALE GENOMIC DNA]</scope>
</reference>
<evidence type="ECO:0000313" key="2">
    <source>
        <dbReference type="Proteomes" id="UP000054324"/>
    </source>
</evidence>